<comment type="caution">
    <text evidence="1">The sequence shown here is derived from an EMBL/GenBank/DDBJ whole genome shotgun (WGS) entry which is preliminary data.</text>
</comment>
<protein>
    <submittedName>
        <fullName evidence="1">Uncharacterized protein</fullName>
    </submittedName>
</protein>
<proteinExistence type="predicted"/>
<gene>
    <name evidence="1" type="ORF">LCGC14_1527590</name>
</gene>
<organism evidence="1">
    <name type="scientific">marine sediment metagenome</name>
    <dbReference type="NCBI Taxonomy" id="412755"/>
    <lineage>
        <taxon>unclassified sequences</taxon>
        <taxon>metagenomes</taxon>
        <taxon>ecological metagenomes</taxon>
    </lineage>
</organism>
<dbReference type="AlphaFoldDB" id="A0A0F9IWS0"/>
<sequence length="98" mass="11248">MPKAKPCPKCGNKQLNVGDCGYSSFNVAWVKCSKCHLELSITGDSAVKRWNEYTKNPIKVLIKTIRNDAKEYCRTRKKEKKFTTMKEYAADLIEELLT</sequence>
<dbReference type="EMBL" id="LAZR01011408">
    <property type="protein sequence ID" value="KKM61844.1"/>
    <property type="molecule type" value="Genomic_DNA"/>
</dbReference>
<evidence type="ECO:0000313" key="1">
    <source>
        <dbReference type="EMBL" id="KKM61844.1"/>
    </source>
</evidence>
<name>A0A0F9IWS0_9ZZZZ</name>
<accession>A0A0F9IWS0</accession>
<reference evidence="1" key="1">
    <citation type="journal article" date="2015" name="Nature">
        <title>Complex archaea that bridge the gap between prokaryotes and eukaryotes.</title>
        <authorList>
            <person name="Spang A."/>
            <person name="Saw J.H."/>
            <person name="Jorgensen S.L."/>
            <person name="Zaremba-Niedzwiedzka K."/>
            <person name="Martijn J."/>
            <person name="Lind A.E."/>
            <person name="van Eijk R."/>
            <person name="Schleper C."/>
            <person name="Guy L."/>
            <person name="Ettema T.J."/>
        </authorList>
    </citation>
    <scope>NUCLEOTIDE SEQUENCE</scope>
</reference>